<dbReference type="Gene3D" id="3.30.70.3000">
    <property type="match status" value="1"/>
</dbReference>
<evidence type="ECO:0000259" key="1">
    <source>
        <dbReference type="Pfam" id="PF04446"/>
    </source>
</evidence>
<dbReference type="OrthoDB" id="6199357at2"/>
<evidence type="ECO:0000313" key="4">
    <source>
        <dbReference type="Proteomes" id="UP000028073"/>
    </source>
</evidence>
<dbReference type="InterPro" id="IPR007537">
    <property type="entry name" value="tRNAHis_GuaTrfase_Thg1"/>
</dbReference>
<keyword evidence="4" id="KW-1185">Reference proteome</keyword>
<dbReference type="EMBL" id="JOKH01000003">
    <property type="protein sequence ID" value="KEQ17558.1"/>
    <property type="molecule type" value="Genomic_DNA"/>
</dbReference>
<dbReference type="EMBL" id="JOKH01000017">
    <property type="protein sequence ID" value="KEQ11354.1"/>
    <property type="molecule type" value="Genomic_DNA"/>
</dbReference>
<protein>
    <recommendedName>
        <fullName evidence="1">tRNAHis guanylyltransferase catalytic domain-containing protein</fullName>
    </recommendedName>
</protein>
<dbReference type="Pfam" id="PF04446">
    <property type="entry name" value="Thg1"/>
    <property type="match status" value="1"/>
</dbReference>
<feature type="domain" description="tRNAHis guanylyltransferase catalytic" evidence="1">
    <location>
        <begin position="24"/>
        <end position="151"/>
    </location>
</feature>
<dbReference type="GO" id="GO:0000287">
    <property type="term" value="F:magnesium ion binding"/>
    <property type="evidence" value="ECO:0007669"/>
    <property type="project" value="InterPro"/>
</dbReference>
<dbReference type="RefSeq" id="WP_034837961.1">
    <property type="nucleotide sequence ID" value="NZ_JOKH01000003.1"/>
</dbReference>
<dbReference type="InterPro" id="IPR038469">
    <property type="entry name" value="tRNAHis_GuaTrfase_Thg1_sf"/>
</dbReference>
<dbReference type="STRING" id="1137799.GZ78_17595"/>
<reference evidence="3 4" key="1">
    <citation type="submission" date="2014-06" db="EMBL/GenBank/DDBJ databases">
        <title>Whole Genome Sequences of Three Symbiotic Endozoicomonas Bacteria.</title>
        <authorList>
            <person name="Neave M.J."/>
            <person name="Apprill A."/>
            <person name="Voolstra C.R."/>
        </authorList>
    </citation>
    <scope>NUCLEOTIDE SEQUENCE [LARGE SCALE GENOMIC DNA]</scope>
    <source>
        <strain evidence="3 4">DSM 25634</strain>
    </source>
</reference>
<dbReference type="GO" id="GO:0008193">
    <property type="term" value="F:tRNA guanylyltransferase activity"/>
    <property type="evidence" value="ECO:0007669"/>
    <property type="project" value="InterPro"/>
</dbReference>
<organism evidence="3 4">
    <name type="scientific">Endozoicomonas numazuensis</name>
    <dbReference type="NCBI Taxonomy" id="1137799"/>
    <lineage>
        <taxon>Bacteria</taxon>
        <taxon>Pseudomonadati</taxon>
        <taxon>Pseudomonadota</taxon>
        <taxon>Gammaproteobacteria</taxon>
        <taxon>Oceanospirillales</taxon>
        <taxon>Endozoicomonadaceae</taxon>
        <taxon>Endozoicomonas</taxon>
    </lineage>
</organism>
<dbReference type="eggNOG" id="ENOG5034860">
    <property type="taxonomic scope" value="Bacteria"/>
</dbReference>
<dbReference type="InterPro" id="IPR024956">
    <property type="entry name" value="tRNAHis_GuaTrfase_cat"/>
</dbReference>
<gene>
    <name evidence="3" type="ORF">GZ78_17595</name>
    <name evidence="2" type="ORF">GZ78_29045</name>
</gene>
<dbReference type="AlphaFoldDB" id="A0A081NGI5"/>
<accession>A0A081NGI5</accession>
<dbReference type="Proteomes" id="UP000028073">
    <property type="component" value="Unassembled WGS sequence"/>
</dbReference>
<dbReference type="GO" id="GO:0006400">
    <property type="term" value="P:tRNA modification"/>
    <property type="evidence" value="ECO:0007669"/>
    <property type="project" value="InterPro"/>
</dbReference>
<proteinExistence type="predicted"/>
<sequence length="263" mass="30389">MKEVKLLEKYCEYEEHFRIIEEKSEVVSKVSEDEYLCIRLDGIGLSKKYLKDSIKDNRFTGLMWEALESTYNVLHRKAPTDAQNIFLCAIICSDEVSIILNSQTNYFEGRLFKIVTTIASTFSSFFTGGGFSAKRKKTEQRIGGSFDGRPLILSNTNEVSDYLAYRFATYIRNKNSKLLRIEGISSDELYSDKNYNNISFYESMIKELKLQEKSDVIPNEPIIFIPDSSGKLTNYRYESLNEFLENTPQKISEFDAWVRAKCA</sequence>
<evidence type="ECO:0000313" key="2">
    <source>
        <dbReference type="EMBL" id="KEQ11354.1"/>
    </source>
</evidence>
<evidence type="ECO:0000313" key="3">
    <source>
        <dbReference type="EMBL" id="KEQ17558.1"/>
    </source>
</evidence>
<name>A0A081NGI5_9GAMM</name>
<dbReference type="PANTHER" id="PTHR12729">
    <property type="entry name" value="TRNA(HIS) GUANYLYLTRANSFERASE-RELATED"/>
    <property type="match status" value="1"/>
</dbReference>
<comment type="caution">
    <text evidence="3">The sequence shown here is derived from an EMBL/GenBank/DDBJ whole genome shotgun (WGS) entry which is preliminary data.</text>
</comment>
<dbReference type="PANTHER" id="PTHR12729:SF6">
    <property type="entry name" value="TRNA(HIS) GUANYLYLTRANSFERASE-RELATED"/>
    <property type="match status" value="1"/>
</dbReference>